<keyword evidence="3" id="KW-1185">Reference proteome</keyword>
<gene>
    <name evidence="2" type="ORF">BP5553_01829</name>
</gene>
<feature type="domain" description="FAD dependent oxidoreductase" evidence="1">
    <location>
        <begin position="44"/>
        <end position="437"/>
    </location>
</feature>
<dbReference type="EMBL" id="NPIC01000001">
    <property type="protein sequence ID" value="RDL41850.1"/>
    <property type="molecule type" value="Genomic_DNA"/>
</dbReference>
<dbReference type="InterPro" id="IPR006076">
    <property type="entry name" value="FAD-dep_OxRdtase"/>
</dbReference>
<dbReference type="Gene3D" id="3.50.50.60">
    <property type="entry name" value="FAD/NAD(P)-binding domain"/>
    <property type="match status" value="1"/>
</dbReference>
<comment type="caution">
    <text evidence="2">The sequence shown here is derived from an EMBL/GenBank/DDBJ whole genome shotgun (WGS) entry which is preliminary data.</text>
</comment>
<dbReference type="Pfam" id="PF01266">
    <property type="entry name" value="DAO"/>
    <property type="match status" value="1"/>
</dbReference>
<evidence type="ECO:0000313" key="2">
    <source>
        <dbReference type="EMBL" id="RDL41850.1"/>
    </source>
</evidence>
<dbReference type="InterPro" id="IPR036188">
    <property type="entry name" value="FAD/NAD-bd_sf"/>
</dbReference>
<name>A0A370U241_9HELO</name>
<evidence type="ECO:0000259" key="1">
    <source>
        <dbReference type="Pfam" id="PF01266"/>
    </source>
</evidence>
<dbReference type="AlphaFoldDB" id="A0A370U241"/>
<dbReference type="GeneID" id="43594678"/>
<dbReference type="PANTHER" id="PTHR13847:SF284">
    <property type="entry name" value="FAD DEPENDENT OXIDOREDUCTASE DOMAIN-CONTAINING PROTEIN"/>
    <property type="match status" value="1"/>
</dbReference>
<reference evidence="2 3" key="1">
    <citation type="journal article" date="2018" name="IMA Fungus">
        <title>IMA Genome-F 9: Draft genome sequence of Annulohypoxylon stygium, Aspergillus mulundensis, Berkeleyomyces basicola (syn. Thielaviopsis basicola), Ceratocystis smalleyi, two Cercospora beticola strains, Coleophoma cylindrospora, Fusarium fracticaudum, Phialophora cf. hyalina, and Morchella septimelata.</title>
        <authorList>
            <person name="Wingfield B.D."/>
            <person name="Bills G.F."/>
            <person name="Dong Y."/>
            <person name="Huang W."/>
            <person name="Nel W.J."/>
            <person name="Swalarsk-Parry B.S."/>
            <person name="Vaghefi N."/>
            <person name="Wilken P.M."/>
            <person name="An Z."/>
            <person name="de Beer Z.W."/>
            <person name="De Vos L."/>
            <person name="Chen L."/>
            <person name="Duong T.A."/>
            <person name="Gao Y."/>
            <person name="Hammerbacher A."/>
            <person name="Kikkert J.R."/>
            <person name="Li Y."/>
            <person name="Li H."/>
            <person name="Li K."/>
            <person name="Li Q."/>
            <person name="Liu X."/>
            <person name="Ma X."/>
            <person name="Naidoo K."/>
            <person name="Pethybridge S.J."/>
            <person name="Sun J."/>
            <person name="Steenkamp E.T."/>
            <person name="van der Nest M.A."/>
            <person name="van Wyk S."/>
            <person name="Wingfield M.J."/>
            <person name="Xiong C."/>
            <person name="Yue Q."/>
            <person name="Zhang X."/>
        </authorList>
    </citation>
    <scope>NUCLEOTIDE SEQUENCE [LARGE SCALE GENOMIC DNA]</scope>
    <source>
        <strain evidence="2 3">BP 5553</strain>
    </source>
</reference>
<evidence type="ECO:0000313" key="3">
    <source>
        <dbReference type="Proteomes" id="UP000254866"/>
    </source>
</evidence>
<dbReference type="GO" id="GO:0005737">
    <property type="term" value="C:cytoplasm"/>
    <property type="evidence" value="ECO:0007669"/>
    <property type="project" value="TreeGrafter"/>
</dbReference>
<organism evidence="2 3">
    <name type="scientific">Venustampulla echinocandica</name>
    <dbReference type="NCBI Taxonomy" id="2656787"/>
    <lineage>
        <taxon>Eukaryota</taxon>
        <taxon>Fungi</taxon>
        <taxon>Dikarya</taxon>
        <taxon>Ascomycota</taxon>
        <taxon>Pezizomycotina</taxon>
        <taxon>Leotiomycetes</taxon>
        <taxon>Helotiales</taxon>
        <taxon>Pleuroascaceae</taxon>
        <taxon>Venustampulla</taxon>
    </lineage>
</organism>
<dbReference type="Proteomes" id="UP000254866">
    <property type="component" value="Unassembled WGS sequence"/>
</dbReference>
<dbReference type="PANTHER" id="PTHR13847">
    <property type="entry name" value="SARCOSINE DEHYDROGENASE-RELATED"/>
    <property type="match status" value="1"/>
</dbReference>
<dbReference type="Gene3D" id="3.30.9.10">
    <property type="entry name" value="D-Amino Acid Oxidase, subunit A, domain 2"/>
    <property type="match status" value="1"/>
</dbReference>
<dbReference type="RefSeq" id="XP_031874506.1">
    <property type="nucleotide sequence ID" value="XM_032010452.1"/>
</dbReference>
<sequence>MDIRARLPVSLPHPNHTTSYWQSPLDGSLADFLSAETVPGDIVDTVVIGSGITGAGVAWNLLQQEKKREGGVVMLEARQTCSSATGRNGGHTKAASYRTFPSHAQTLGLPLAVKIARFEYANIQALHTFAAEHNIECEARSCDTVDVIYDQKQWEECVNAVEMIRRGFVEPGDEKGVGRYTLWSAEEAKTAFLVGGIGMDGESVKGAVSYEAGSIHASKFVYGVLKLCLGDGSMRLFTNTPATKIEKAADNACWAVHTPRGIIRARRVVLATNAYTSFLCDKFHGSIVPLRGQVTAQRPGSNMPPSGLQNTYSFIYNGGYEYMTPRPGSIPDIIIGGGLAKSTDQGLGEYGTTDDSSLNSSISVYLGGAAKTYFGDETWGKDDEQGRVKQEWTGIMGYTPDGFPFVGEVPDIEGMWIAAAFQGHGMVLAWESARALVGLMGREDVSNWFPSPFIVTEERIGRRFEGRRS</sequence>
<accession>A0A370U241</accession>
<dbReference type="STRING" id="2656787.A0A370U241"/>
<dbReference type="OrthoDB" id="429143at2759"/>
<protein>
    <submittedName>
        <fullName evidence="2">FAD protein</fullName>
    </submittedName>
</protein>
<dbReference type="SUPFAM" id="SSF51905">
    <property type="entry name" value="FAD/NAD(P)-binding domain"/>
    <property type="match status" value="1"/>
</dbReference>
<proteinExistence type="predicted"/>